<dbReference type="SUPFAM" id="SSF57630">
    <property type="entry name" value="GLA-domain"/>
    <property type="match status" value="1"/>
</dbReference>
<keyword evidence="3" id="KW-0301">Gamma-carboxyglutamic acid</keyword>
<evidence type="ECO:0000256" key="6">
    <source>
        <dbReference type="ARBA" id="ARBA00022723"/>
    </source>
</evidence>
<dbReference type="GO" id="GO:0008147">
    <property type="term" value="F:structural constituent of bone"/>
    <property type="evidence" value="ECO:0007669"/>
    <property type="project" value="TreeGrafter"/>
</dbReference>
<proteinExistence type="evidence at transcript level"/>
<evidence type="ECO:0000256" key="4">
    <source>
        <dbReference type="ARBA" id="ARBA00022525"/>
    </source>
</evidence>
<evidence type="ECO:0000259" key="13">
    <source>
        <dbReference type="PROSITE" id="PS50998"/>
    </source>
</evidence>
<accession>Q4H1D3</accession>
<comment type="subcellular location">
    <subcellularLocation>
        <location evidence="1">Secreted</location>
    </subcellularLocation>
</comment>
<dbReference type="PANTHER" id="PTHR14235">
    <property type="entry name" value="OSTEOCALCIN"/>
    <property type="match status" value="1"/>
</dbReference>
<protein>
    <recommendedName>
        <fullName evidence="9">Bone Gla protein</fullName>
    </recommendedName>
    <alternativeName>
        <fullName evidence="10">Gamma-carboxyglutamic acid-containing protein</fullName>
    </alternativeName>
</protein>
<dbReference type="GO" id="GO:0032571">
    <property type="term" value="P:response to vitamin K"/>
    <property type="evidence" value="ECO:0007669"/>
    <property type="project" value="InterPro"/>
</dbReference>
<keyword evidence="7" id="KW-0106">Calcium</keyword>
<dbReference type="GO" id="GO:0005509">
    <property type="term" value="F:calcium ion binding"/>
    <property type="evidence" value="ECO:0007669"/>
    <property type="project" value="InterPro"/>
</dbReference>
<comment type="function">
    <text evidence="11">The carboxylated form is one of the main organic components of the bone matrix, which constitutes 1-2% of the total bone protein. The carboxylated form binds strongly to apatite and calcium.</text>
</comment>
<evidence type="ECO:0000256" key="5">
    <source>
        <dbReference type="ARBA" id="ARBA00022591"/>
    </source>
</evidence>
<feature type="domain" description="Gla" evidence="13">
    <location>
        <begin position="60"/>
        <end position="93"/>
    </location>
</feature>
<dbReference type="InterPro" id="IPR035972">
    <property type="entry name" value="GLA-like_dom_SF"/>
</dbReference>
<evidence type="ECO:0000256" key="2">
    <source>
        <dbReference type="ARBA" id="ARBA00008850"/>
    </source>
</evidence>
<keyword evidence="5" id="KW-0091">Biomineralization</keyword>
<name>Q4H1D3_HALDD</name>
<evidence type="ECO:0000256" key="1">
    <source>
        <dbReference type="ARBA" id="ARBA00004613"/>
    </source>
</evidence>
<keyword evidence="12" id="KW-0732">Signal</keyword>
<dbReference type="PROSITE" id="PS50998">
    <property type="entry name" value="GLA_2"/>
    <property type="match status" value="1"/>
</dbReference>
<dbReference type="InterPro" id="IPR058704">
    <property type="entry name" value="BGLAP-like_C"/>
</dbReference>
<comment type="similarity">
    <text evidence="2">Belongs to the osteocalcin/matrix Gla protein family.</text>
</comment>
<dbReference type="InterPro" id="IPR000294">
    <property type="entry name" value="GLA_domain"/>
</dbReference>
<evidence type="ECO:0000256" key="10">
    <source>
        <dbReference type="ARBA" id="ARBA00033350"/>
    </source>
</evidence>
<evidence type="ECO:0000256" key="11">
    <source>
        <dbReference type="ARBA" id="ARBA00045222"/>
    </source>
</evidence>
<dbReference type="GO" id="GO:0060348">
    <property type="term" value="P:bone development"/>
    <property type="evidence" value="ECO:0007669"/>
    <property type="project" value="InterPro"/>
</dbReference>
<dbReference type="InterPro" id="IPR039176">
    <property type="entry name" value="Osteocalcin"/>
</dbReference>
<dbReference type="AlphaFoldDB" id="Q4H1D3"/>
<dbReference type="GO" id="GO:0031214">
    <property type="term" value="P:biomineral tissue development"/>
    <property type="evidence" value="ECO:0007669"/>
    <property type="project" value="UniProtKB-KW"/>
</dbReference>
<organism evidence="14">
    <name type="scientific">Halobatrachus didactylus</name>
    <name type="common">Lusitanian toadfish</name>
    <name type="synonym">Batrachus didactylus</name>
    <dbReference type="NCBI Taxonomy" id="101187"/>
    <lineage>
        <taxon>Eukaryota</taxon>
        <taxon>Metazoa</taxon>
        <taxon>Chordata</taxon>
        <taxon>Craniata</taxon>
        <taxon>Vertebrata</taxon>
        <taxon>Euteleostomi</taxon>
        <taxon>Actinopterygii</taxon>
        <taxon>Neopterygii</taxon>
        <taxon>Teleostei</taxon>
        <taxon>Neoteleostei</taxon>
        <taxon>Acanthomorphata</taxon>
        <taxon>Batrachoidaria</taxon>
        <taxon>Batrachoididae</taxon>
        <taxon>Halobatrachus</taxon>
    </lineage>
</organism>
<dbReference type="Pfam" id="PF25890">
    <property type="entry name" value="BGLAP_C"/>
    <property type="match status" value="1"/>
</dbReference>
<keyword evidence="8" id="KW-1015">Disulfide bond</keyword>
<dbReference type="GO" id="GO:0046848">
    <property type="term" value="F:hydroxyapatite binding"/>
    <property type="evidence" value="ECO:0007669"/>
    <property type="project" value="TreeGrafter"/>
</dbReference>
<dbReference type="PROSITE" id="PS00011">
    <property type="entry name" value="GLA_1"/>
    <property type="match status" value="1"/>
</dbReference>
<feature type="signal peptide" evidence="12">
    <location>
        <begin position="1"/>
        <end position="24"/>
    </location>
</feature>
<evidence type="ECO:0000313" key="14">
    <source>
        <dbReference type="EMBL" id="AAQ13575.1"/>
    </source>
</evidence>
<reference evidence="14" key="1">
    <citation type="submission" date="1999-04" db="EMBL/GenBank/DDBJ databases">
        <authorList>
            <person name="Viegas C.S.B."/>
            <person name="Pinto J.P."/>
            <person name="Cancela L."/>
        </authorList>
    </citation>
    <scope>NUCLEOTIDE SEQUENCE</scope>
    <source>
        <tissue evidence="14">Bone</tissue>
    </source>
</reference>
<dbReference type="GO" id="GO:0005576">
    <property type="term" value="C:extracellular region"/>
    <property type="evidence" value="ECO:0007669"/>
    <property type="project" value="UniProtKB-SubCell"/>
</dbReference>
<evidence type="ECO:0000256" key="8">
    <source>
        <dbReference type="ARBA" id="ARBA00023157"/>
    </source>
</evidence>
<evidence type="ECO:0000256" key="3">
    <source>
        <dbReference type="ARBA" id="ARBA00022479"/>
    </source>
</evidence>
<keyword evidence="4" id="KW-0964">Secreted</keyword>
<evidence type="ECO:0000256" key="9">
    <source>
        <dbReference type="ARBA" id="ARBA00030150"/>
    </source>
</evidence>
<keyword evidence="6" id="KW-0479">Metal-binding</keyword>
<sequence>MKTLAVLTLCSLAVICLYSGICTASQPASDNAAQEGLLVEKEQASTVMRQKRAAAELSLVQLESPREVCETNVACDEMMDTDGIIVAYTAFYGPIPF</sequence>
<dbReference type="EMBL" id="AF144707">
    <property type="protein sequence ID" value="AAQ13575.1"/>
    <property type="molecule type" value="mRNA"/>
</dbReference>
<dbReference type="GO" id="GO:0001649">
    <property type="term" value="P:osteoblast differentiation"/>
    <property type="evidence" value="ECO:0007669"/>
    <property type="project" value="TreeGrafter"/>
</dbReference>
<feature type="chain" id="PRO_5004239146" description="Bone Gla protein" evidence="12">
    <location>
        <begin position="25"/>
        <end position="97"/>
    </location>
</feature>
<dbReference type="PANTHER" id="PTHR14235:SF0">
    <property type="entry name" value="OSTEOCALCIN"/>
    <property type="match status" value="1"/>
</dbReference>
<evidence type="ECO:0000256" key="7">
    <source>
        <dbReference type="ARBA" id="ARBA00022837"/>
    </source>
</evidence>
<reference evidence="14" key="2">
    <citation type="journal article" date="2005" name="J. Biol. Chem.">
        <title>Evolution of matrix and bone gamma-carboxyglutamic acid proteins in vertebrates.</title>
        <authorList>
            <person name="Laize V."/>
            <person name="Martel P."/>
            <person name="Viegas C.S."/>
            <person name="Price P.A."/>
            <person name="Cancela M.L."/>
        </authorList>
    </citation>
    <scope>NUCLEOTIDE SEQUENCE</scope>
    <source>
        <tissue evidence="14">Bone</tissue>
    </source>
</reference>
<evidence type="ECO:0000256" key="12">
    <source>
        <dbReference type="SAM" id="SignalP"/>
    </source>
</evidence>
<dbReference type="GO" id="GO:1900076">
    <property type="term" value="P:regulation of cellular response to insulin stimulus"/>
    <property type="evidence" value="ECO:0007669"/>
    <property type="project" value="InterPro"/>
</dbReference>